<evidence type="ECO:0000259" key="1">
    <source>
        <dbReference type="Pfam" id="PF10551"/>
    </source>
</evidence>
<dbReference type="Proteomes" id="UP001219518">
    <property type="component" value="Unassembled WGS sequence"/>
</dbReference>
<protein>
    <submittedName>
        <fullName evidence="2">Cell wall acid trehalase ATC1</fullName>
    </submittedName>
</protein>
<proteinExistence type="predicted"/>
<evidence type="ECO:0000313" key="3">
    <source>
        <dbReference type="Proteomes" id="UP001219518"/>
    </source>
</evidence>
<accession>A0AAE1GW55</accession>
<evidence type="ECO:0000313" key="2">
    <source>
        <dbReference type="EMBL" id="KAK3909983.1"/>
    </source>
</evidence>
<dbReference type="EMBL" id="JAHWGI010000135">
    <property type="protein sequence ID" value="KAK3909983.1"/>
    <property type="molecule type" value="Genomic_DNA"/>
</dbReference>
<keyword evidence="3" id="KW-1185">Reference proteome</keyword>
<reference evidence="2" key="1">
    <citation type="submission" date="2021-07" db="EMBL/GenBank/DDBJ databases">
        <authorList>
            <person name="Catto M.A."/>
            <person name="Jacobson A."/>
            <person name="Kennedy G."/>
            <person name="Labadie P."/>
            <person name="Hunt B.G."/>
            <person name="Srinivasan R."/>
        </authorList>
    </citation>
    <scope>NUCLEOTIDE SEQUENCE</scope>
    <source>
        <strain evidence="2">PL_HMW_Pooled</strain>
        <tissue evidence="2">Head</tissue>
    </source>
</reference>
<organism evidence="2 3">
    <name type="scientific">Frankliniella fusca</name>
    <dbReference type="NCBI Taxonomy" id="407009"/>
    <lineage>
        <taxon>Eukaryota</taxon>
        <taxon>Metazoa</taxon>
        <taxon>Ecdysozoa</taxon>
        <taxon>Arthropoda</taxon>
        <taxon>Hexapoda</taxon>
        <taxon>Insecta</taxon>
        <taxon>Pterygota</taxon>
        <taxon>Neoptera</taxon>
        <taxon>Paraneoptera</taxon>
        <taxon>Thysanoptera</taxon>
        <taxon>Terebrantia</taxon>
        <taxon>Thripoidea</taxon>
        <taxon>Thripidae</taxon>
        <taxon>Frankliniella</taxon>
    </lineage>
</organism>
<dbReference type="AlphaFoldDB" id="A0AAE1GW55"/>
<reference evidence="2" key="2">
    <citation type="journal article" date="2023" name="BMC Genomics">
        <title>Pest status, molecular evolution, and epigenetic factors derived from the genome assembly of Frankliniella fusca, a thysanopteran phytovirus vector.</title>
        <authorList>
            <person name="Catto M.A."/>
            <person name="Labadie P.E."/>
            <person name="Jacobson A.L."/>
            <person name="Kennedy G.G."/>
            <person name="Srinivasan R."/>
            <person name="Hunt B.G."/>
        </authorList>
    </citation>
    <scope>NUCLEOTIDE SEQUENCE</scope>
    <source>
        <strain evidence="2">PL_HMW_Pooled</strain>
    </source>
</reference>
<gene>
    <name evidence="2" type="ORF">KUF71_019992</name>
</gene>
<sequence length="491" mass="55893">MAGLPVRAFIGRQCNSVIIHGGDGYHYHAREERRKRIRLQCRHYDIGCRATAKIDKESWLLFHVEPHSVHPPDVLLEKDFEVRRSIIEAVHNDKFGLKLRFLLNQIRLQHSATVASRFTRARMHSAMYVAIRSKSYPPIPQTLMYLGVLLGMPNTRRLCVTVDKQDFIFKGVVGCTQLKTVALVFVSGRMLQHLETVDNIHADGTFKKRAKKPKMSQIFTLCTNFGGFVVPLVRVLMMRRTEEAYLEVLKYLTTLVPNFAPDRIHCDFERAQMNAFRTVLPSSRIVGCLWHYGVASSIHASKLGLSPIANDNQEVKTFIRCIAGVPLLPAQKIWTGVLEIWNEVVEAGWEDELRPFFEYFEKEWKPRVAELSVFGVPERTNNVSESDNRTLASVIPQNRPNVWHLIGGFVQLEQLAFSDKLAIEKGNAPTSGKRWKAKLNDKRVKRLSDLISNEQISCARFLHEASFAILAAVHHGLKLNNNDEEDSSGSD</sequence>
<feature type="domain" description="MULE transposase" evidence="1">
    <location>
        <begin position="200"/>
        <end position="291"/>
    </location>
</feature>
<comment type="caution">
    <text evidence="2">The sequence shown here is derived from an EMBL/GenBank/DDBJ whole genome shotgun (WGS) entry which is preliminary data.</text>
</comment>
<dbReference type="InterPro" id="IPR018289">
    <property type="entry name" value="MULE_transposase_dom"/>
</dbReference>
<name>A0AAE1GW55_9NEOP</name>
<dbReference type="Pfam" id="PF10551">
    <property type="entry name" value="MULE"/>
    <property type="match status" value="1"/>
</dbReference>